<feature type="transmembrane region" description="Helical" evidence="1">
    <location>
        <begin position="17"/>
        <end position="35"/>
    </location>
</feature>
<dbReference type="Gene3D" id="2.40.70.10">
    <property type="entry name" value="Acid Proteases"/>
    <property type="match status" value="1"/>
</dbReference>
<gene>
    <name evidence="2" type="ORF">NCTC11432_04050</name>
</gene>
<evidence type="ECO:0000313" key="3">
    <source>
        <dbReference type="Proteomes" id="UP000279227"/>
    </source>
</evidence>
<organism evidence="2 3">
    <name type="scientific">Chryseobacterium gleum</name>
    <name type="common">Flavobacterium gleum</name>
    <dbReference type="NCBI Taxonomy" id="250"/>
    <lineage>
        <taxon>Bacteria</taxon>
        <taxon>Pseudomonadati</taxon>
        <taxon>Bacteroidota</taxon>
        <taxon>Flavobacteriia</taxon>
        <taxon>Flavobacteriales</taxon>
        <taxon>Weeksellaceae</taxon>
        <taxon>Chryseobacterium group</taxon>
        <taxon>Chryseobacterium</taxon>
    </lineage>
</organism>
<keyword evidence="1" id="KW-1133">Transmembrane helix</keyword>
<dbReference type="OrthoDB" id="5166556at2"/>
<dbReference type="STRING" id="525257.HMPREF0204_10920"/>
<evidence type="ECO:0000313" key="2">
    <source>
        <dbReference type="EMBL" id="VEE10452.1"/>
    </source>
</evidence>
<protein>
    <recommendedName>
        <fullName evidence="4">Retroviral aspartyl protease</fullName>
    </recommendedName>
</protein>
<keyword evidence="1" id="KW-0472">Membrane</keyword>
<keyword evidence="1" id="KW-0812">Transmembrane</keyword>
<reference evidence="2 3" key="1">
    <citation type="submission" date="2018-12" db="EMBL/GenBank/DDBJ databases">
        <authorList>
            <consortium name="Pathogen Informatics"/>
        </authorList>
    </citation>
    <scope>NUCLEOTIDE SEQUENCE [LARGE SCALE GENOMIC DNA]</scope>
    <source>
        <strain evidence="2 3">NCTC11432</strain>
    </source>
</reference>
<dbReference type="AlphaFoldDB" id="A0A3S4QZ34"/>
<evidence type="ECO:0008006" key="4">
    <source>
        <dbReference type="Google" id="ProtNLM"/>
    </source>
</evidence>
<accession>A0A3S4QZ34</accession>
<dbReference type="Proteomes" id="UP000279227">
    <property type="component" value="Chromosome"/>
</dbReference>
<dbReference type="InterPro" id="IPR021109">
    <property type="entry name" value="Peptidase_aspartic_dom_sf"/>
</dbReference>
<dbReference type="EMBL" id="LR134289">
    <property type="protein sequence ID" value="VEE10452.1"/>
    <property type="molecule type" value="Genomic_DNA"/>
</dbReference>
<evidence type="ECO:0000256" key="1">
    <source>
        <dbReference type="SAM" id="Phobius"/>
    </source>
</evidence>
<sequence>MCCVGCELTIIAMENKFFTITFILLFFSTGCLEVISAQKRIPVIRATSDKSIIYDGTHVKVNWKLDPRIKPDIYYTNLPYKKSKIVLITDQGKQSFNTQYGKSYDLIVLLNEKDSCFVRIMAKEDPSFISLKQNENKPSPLEIPFTITGSRIYFKGLLNEKEEVNIQFDLGAGTSCVNKLSSEKLQLSFTDKTTISNTQGVNEARKSSGNKLQIGDAVWRDVPLTEVGNMKQDEDLIVGNGFFRDKIIEIDYDRKMMVIHNQLPAKAKEFKKQEVFYEQNRPKFKVDFTQDNKKYSFWFLFDTGREGTMLIGDDFTSQGENWKNLKELQMVNERKLIRLNAFMAGREFKDIVTNAADPLKPTGRPTLFGNQILSQFNVILDNKEGILYLKPNNRINEPYMNYNRYLKEISNKKE</sequence>
<proteinExistence type="predicted"/>
<dbReference type="KEGG" id="cgle:NCTC11432_04050"/>
<name>A0A3S4QZ34_CHRGE</name>